<feature type="signal peptide" evidence="8">
    <location>
        <begin position="1"/>
        <end position="22"/>
    </location>
</feature>
<dbReference type="InterPro" id="IPR022353">
    <property type="entry name" value="Insulin_CS"/>
</dbReference>
<dbReference type="InterPro" id="IPR051042">
    <property type="entry name" value="Repro_Hormone_Insulin-like"/>
</dbReference>
<evidence type="ECO:0000256" key="7">
    <source>
        <dbReference type="RuleBase" id="RU000406"/>
    </source>
</evidence>
<dbReference type="CDD" id="cd04365">
    <property type="entry name" value="IlGF_relaxin_like"/>
    <property type="match status" value="1"/>
</dbReference>
<evidence type="ECO:0000256" key="8">
    <source>
        <dbReference type="SAM" id="SignalP"/>
    </source>
</evidence>
<name>A0A096P1L4_PAPAN</name>
<dbReference type="PIRSF" id="PIRSF037062">
    <property type="entry name" value="Insulin-like_peptide_6"/>
    <property type="match status" value="1"/>
</dbReference>
<keyword evidence="8" id="KW-0732">Signal</keyword>
<dbReference type="Ensembl" id="ENSPANT00000025621.3">
    <property type="protein sequence ID" value="ENSPANP00000019239.3"/>
    <property type="gene ID" value="ENSPANG00000025144.3"/>
</dbReference>
<evidence type="ECO:0000256" key="4">
    <source>
        <dbReference type="ARBA" id="ARBA00022685"/>
    </source>
</evidence>
<dbReference type="InterPro" id="IPR016179">
    <property type="entry name" value="Insulin-like"/>
</dbReference>
<proteinExistence type="inferred from homology"/>
<feature type="chain" id="PRO_5035321119" evidence="8">
    <location>
        <begin position="23"/>
        <end position="215"/>
    </location>
</feature>
<reference evidence="10" key="2">
    <citation type="submission" date="2025-08" db="UniProtKB">
        <authorList>
            <consortium name="Ensembl"/>
        </authorList>
    </citation>
    <scope>IDENTIFICATION</scope>
</reference>
<accession>A0A096P1L4</accession>
<evidence type="ECO:0000256" key="2">
    <source>
        <dbReference type="ARBA" id="ARBA00009034"/>
    </source>
</evidence>
<evidence type="ECO:0000313" key="10">
    <source>
        <dbReference type="Ensembl" id="ENSPANP00000019239.3"/>
    </source>
</evidence>
<organism evidence="10 11">
    <name type="scientific">Papio anubis</name>
    <name type="common">Olive baboon</name>
    <dbReference type="NCBI Taxonomy" id="9555"/>
    <lineage>
        <taxon>Eukaryota</taxon>
        <taxon>Metazoa</taxon>
        <taxon>Chordata</taxon>
        <taxon>Craniata</taxon>
        <taxon>Vertebrata</taxon>
        <taxon>Euteleostomi</taxon>
        <taxon>Mammalia</taxon>
        <taxon>Eutheria</taxon>
        <taxon>Euarchontoglires</taxon>
        <taxon>Primates</taxon>
        <taxon>Haplorrhini</taxon>
        <taxon>Catarrhini</taxon>
        <taxon>Cercopithecidae</taxon>
        <taxon>Cercopithecinae</taxon>
        <taxon>Papio</taxon>
    </lineage>
</organism>
<dbReference type="Bgee" id="ENSPANG00000025144">
    <property type="expression patterns" value="Expressed in testis and 2 other cell types or tissues"/>
</dbReference>
<dbReference type="Proteomes" id="UP000028761">
    <property type="component" value="Chromosome 13"/>
</dbReference>
<dbReference type="Pfam" id="PF00049">
    <property type="entry name" value="Insulin"/>
    <property type="match status" value="1"/>
</dbReference>
<protein>
    <submittedName>
        <fullName evidence="10">Insulin like 6</fullName>
    </submittedName>
</protein>
<keyword evidence="4" id="KW-0165">Cleavage on pair of basic residues</keyword>
<evidence type="ECO:0000256" key="6">
    <source>
        <dbReference type="ARBA" id="ARBA00023157"/>
    </source>
</evidence>
<evidence type="ECO:0000256" key="1">
    <source>
        <dbReference type="ARBA" id="ARBA00004613"/>
    </source>
</evidence>
<evidence type="ECO:0000256" key="3">
    <source>
        <dbReference type="ARBA" id="ARBA00022525"/>
    </source>
</evidence>
<dbReference type="InterPro" id="IPR017100">
    <property type="entry name" value="Insulin-like_pep_6"/>
</dbReference>
<evidence type="ECO:0000256" key="5">
    <source>
        <dbReference type="ARBA" id="ARBA00022702"/>
    </source>
</evidence>
<keyword evidence="3 7" id="KW-0964">Secreted</keyword>
<dbReference type="KEGG" id="panu:101006839"/>
<dbReference type="eggNOG" id="ENOG502RWPT">
    <property type="taxonomic scope" value="Eukaryota"/>
</dbReference>
<dbReference type="HOGENOM" id="CLU_1299356_0_0_1"/>
<dbReference type="PANTHER" id="PTHR12004:SF1">
    <property type="entry name" value="INSULIN-LIKE PEPTIDE INSL6"/>
    <property type="match status" value="1"/>
</dbReference>
<comment type="subcellular location">
    <subcellularLocation>
        <location evidence="1 7">Secreted</location>
    </subcellularLocation>
</comment>
<dbReference type="AlphaFoldDB" id="A0A096P1L4"/>
<keyword evidence="11" id="KW-1185">Reference proteome</keyword>
<dbReference type="GeneTree" id="ENSGT00940000154434"/>
<keyword evidence="5" id="KW-0372">Hormone</keyword>
<dbReference type="Gene3D" id="1.10.100.10">
    <property type="entry name" value="Insulin-like"/>
    <property type="match status" value="1"/>
</dbReference>
<dbReference type="OMA" id="SIACFPY"/>
<keyword evidence="6" id="KW-1015">Disulfide bond</keyword>
<sequence>MLRHFCLCMLWLGLLLVRFSRELSDISSARKLCGRYLVKEIEKLCGHANWSQFHFEEETPFPRLVAQASEKVEAFSPYQFESPQTAFPARGRGTNPVSTSASWEEAVNNWEMQSLPEYQDKKAYSPLDKKREFSSSHNINLYIHENAKFQKKSRNKIKTLSNLFWGNHPQRKRRGYSEKCCLTGCTKEELSIACLPYIDFKRLKEKRSSLVTKIY</sequence>
<reference evidence="10 11" key="1">
    <citation type="submission" date="2012-03" db="EMBL/GenBank/DDBJ databases">
        <title>Whole Genome Assembly of Papio anubis.</title>
        <authorList>
            <person name="Liu Y.L."/>
            <person name="Abraham K.A."/>
            <person name="Akbar H.A."/>
            <person name="Ali S.A."/>
            <person name="Anosike U.A."/>
            <person name="Aqrawi P.A."/>
            <person name="Arias F.A."/>
            <person name="Attaway T.A."/>
            <person name="Awwad R.A."/>
            <person name="Babu C.B."/>
            <person name="Bandaranaike D.B."/>
            <person name="Battles P.B."/>
            <person name="Bell A.B."/>
            <person name="Beltran B.B."/>
            <person name="Berhane-Mersha D.B."/>
            <person name="Bess C.B."/>
            <person name="Bickham C.B."/>
            <person name="Bolden T.B."/>
            <person name="Carter K.C."/>
            <person name="Chau D.C."/>
            <person name="Chavez A.C."/>
            <person name="Clerc-Blankenburg K.C."/>
            <person name="Coyle M.C."/>
            <person name="Dao M.D."/>
            <person name="Davila M.L.D."/>
            <person name="Davy-Carroll L.D."/>
            <person name="Denson S.D."/>
            <person name="Dinh H.D."/>
            <person name="Fernandez S.F."/>
            <person name="Fernando P.F."/>
            <person name="Forbes L.F."/>
            <person name="Francis C.F."/>
            <person name="Francisco L.F."/>
            <person name="Fu Q.F."/>
            <person name="Garcia-Iii R.G."/>
            <person name="Garrett T.G."/>
            <person name="Gross S.G."/>
            <person name="Gubbala S.G."/>
            <person name="Hirani K.H."/>
            <person name="Hogues M.H."/>
            <person name="Hollins B.H."/>
            <person name="Jackson L.J."/>
            <person name="Javaid M.J."/>
            <person name="Jhangiani S.J."/>
            <person name="Johnson A.J."/>
            <person name="Johnson B.J."/>
            <person name="Jones J.J."/>
            <person name="Joshi V.J."/>
            <person name="Kalu J.K."/>
            <person name="Khan N.K."/>
            <person name="Korchina V.K."/>
            <person name="Kovar C.K."/>
            <person name="Lago L.L."/>
            <person name="Lara F.L."/>
            <person name="Le T.-K.L."/>
            <person name="Lee S.L."/>
            <person name="Legall-Iii F.L."/>
            <person name="Lemon S.L."/>
            <person name="Liu J.L."/>
            <person name="Liu Y.-S.L."/>
            <person name="Liyanage D.L."/>
            <person name="Lopez J.L."/>
            <person name="Lorensuhewa L.L."/>
            <person name="Mata R.M."/>
            <person name="Mathew T.M."/>
            <person name="Mercado C.M."/>
            <person name="Mercado I.M."/>
            <person name="Morales K.M."/>
            <person name="Morgan M.M."/>
            <person name="Munidasa M.M."/>
            <person name="Ngo D.N."/>
            <person name="Nguyen L.N."/>
            <person name="Nguyen T.N."/>
            <person name="Nguyen N.N."/>
            <person name="Obregon M.O."/>
            <person name="Okwuonu G.O."/>
            <person name="Ongeri F.O."/>
            <person name="Onwere C.O."/>
            <person name="Osifeso I.O."/>
            <person name="Parra A.P."/>
            <person name="Patil S.P."/>
            <person name="Perez A.P."/>
            <person name="Perez Y.P."/>
            <person name="Pham C.P."/>
            <person name="Pu L.-L.P."/>
            <person name="Puazo M.P."/>
            <person name="Quiroz J.Q."/>
            <person name="Rouhana J.R."/>
            <person name="Ruiz M.R."/>
            <person name="Ruiz S.-J.R."/>
            <person name="Saada N.S."/>
            <person name="Santibanez J.S."/>
            <person name="Scheel M.S."/>
            <person name="Schneider B.S."/>
            <person name="Simmons D.S."/>
            <person name="Sisson I.S."/>
            <person name="Tang L.-Y.T."/>
            <person name="Thornton R.T."/>
            <person name="Tisius J.T."/>
            <person name="Toledanes G.T."/>
            <person name="Trejos Z.T."/>
            <person name="Usmani K.U."/>
            <person name="Varghese R.V."/>
            <person name="Vattathil S.V."/>
            <person name="Vee V.V."/>
            <person name="Walker D.W."/>
            <person name="Weissenberger G.W."/>
            <person name="White C.W."/>
            <person name="Williams A.W."/>
            <person name="Woodworth J.W."/>
            <person name="Wright R.W."/>
            <person name="Zhu Y.Z."/>
            <person name="Han Y.H."/>
            <person name="Newsham I.N."/>
            <person name="Nazareth L.N."/>
            <person name="Worley K.W."/>
            <person name="Muzny D.M."/>
            <person name="Rogers J.R."/>
            <person name="Gibbs R.G."/>
        </authorList>
    </citation>
    <scope>NUCLEOTIDE SEQUENCE [LARGE SCALE GENOMIC DNA]</scope>
</reference>
<reference evidence="10" key="3">
    <citation type="submission" date="2025-09" db="UniProtKB">
        <authorList>
            <consortium name="Ensembl"/>
        </authorList>
    </citation>
    <scope>IDENTIFICATION</scope>
</reference>
<dbReference type="GO" id="GO:0005576">
    <property type="term" value="C:extracellular region"/>
    <property type="evidence" value="ECO:0007669"/>
    <property type="project" value="UniProtKB-SubCell"/>
</dbReference>
<dbReference type="PROSITE" id="PS00262">
    <property type="entry name" value="INSULIN"/>
    <property type="match status" value="1"/>
</dbReference>
<dbReference type="InterPro" id="IPR036438">
    <property type="entry name" value="Insulin-like_sf"/>
</dbReference>
<evidence type="ECO:0000259" key="9">
    <source>
        <dbReference type="SMART" id="SM00078"/>
    </source>
</evidence>
<dbReference type="SMART" id="SM00078">
    <property type="entry name" value="IlGF"/>
    <property type="match status" value="1"/>
</dbReference>
<comment type="similarity">
    <text evidence="2 7">Belongs to the insulin family.</text>
</comment>
<dbReference type="RefSeq" id="XP_003911789.3">
    <property type="nucleotide sequence ID" value="XM_003911740.4"/>
</dbReference>
<dbReference type="STRING" id="9555.ENSPANP00000019239"/>
<dbReference type="GO" id="GO:0005179">
    <property type="term" value="F:hormone activity"/>
    <property type="evidence" value="ECO:0007669"/>
    <property type="project" value="UniProtKB-KW"/>
</dbReference>
<dbReference type="GeneID" id="101006839"/>
<gene>
    <name evidence="10" type="primary">INSL6</name>
</gene>
<feature type="domain" description="Insulin-like" evidence="9">
    <location>
        <begin position="30"/>
        <end position="194"/>
    </location>
</feature>
<dbReference type="SUPFAM" id="SSF56994">
    <property type="entry name" value="Insulin-like"/>
    <property type="match status" value="1"/>
</dbReference>
<dbReference type="PANTHER" id="PTHR12004">
    <property type="entry name" value="RELAXIN"/>
    <property type="match status" value="1"/>
</dbReference>
<dbReference type="CTD" id="11172"/>
<evidence type="ECO:0000313" key="11">
    <source>
        <dbReference type="Proteomes" id="UP000028761"/>
    </source>
</evidence>